<accession>A0A831RKK0</accession>
<dbReference type="SFLD" id="SFLDG01070">
    <property type="entry name" value="PLP-dependent"/>
    <property type="match status" value="1"/>
</dbReference>
<keyword evidence="8 14" id="KW-0479">Metal-binding</keyword>
<name>A0A831RKK0_9GAMM</name>
<dbReference type="NCBIfam" id="TIGR03821">
    <property type="entry name" value="EFP_modif_epmB"/>
    <property type="match status" value="1"/>
</dbReference>
<dbReference type="InterPro" id="IPR007197">
    <property type="entry name" value="rSAM"/>
</dbReference>
<evidence type="ECO:0000256" key="5">
    <source>
        <dbReference type="ARBA" id="ARBA00022363"/>
    </source>
</evidence>
<evidence type="ECO:0000256" key="1">
    <source>
        <dbReference type="ARBA" id="ARBA00001352"/>
    </source>
</evidence>
<evidence type="ECO:0000256" key="10">
    <source>
        <dbReference type="ARBA" id="ARBA00023004"/>
    </source>
</evidence>
<feature type="binding site" evidence="14">
    <location>
        <position position="119"/>
    </location>
    <ligand>
        <name>[4Fe-4S] cluster</name>
        <dbReference type="ChEBI" id="CHEBI:49883"/>
        <note>4Fe-4S-S-AdoMet</note>
    </ligand>
</feature>
<feature type="domain" description="Radical SAM core" evidence="16">
    <location>
        <begin position="105"/>
        <end position="319"/>
    </location>
</feature>
<sequence length="334" mass="37653">MIPRTAAAWQTEPWQQQLARAFDSPTQLLRHLRIDPATLPPCDRAAAGFRLRVTREYAALMRRGDPDDPLLRQVWPAAAELLDRAGFGDDPVGDRGAMRVPGLLQKYRGRALLMPTGACAIHCRYCFRRHYPYRDGTLGRDWSGALEQLRGDPTIHEVILSGGDPLLLPDHLLQKLTAELATIPGLQTLRIHSRLPVVLPDRLSGDLTRLLAGGRLQPVLVLHLNHPREMSEPLRQRLQPLRTAGVTLLNQSVLLRGVNDDTEIQVELARKLFRAGILPYYLHLLDRVRGAAHFEVERQQALAIHRGMRRQLPGYLVPRLVEERAGEPYKTPVP</sequence>
<dbReference type="PROSITE" id="PS51918">
    <property type="entry name" value="RADICAL_SAM"/>
    <property type="match status" value="1"/>
</dbReference>
<dbReference type="PANTHER" id="PTHR30538">
    <property type="entry name" value="LYSINE 2,3-AMINOMUTASE-RELATED"/>
    <property type="match status" value="1"/>
</dbReference>
<keyword evidence="10" id="KW-0408">Iron</keyword>
<organism evidence="17">
    <name type="scientific">Sedimenticola thiotaurini</name>
    <dbReference type="NCBI Taxonomy" id="1543721"/>
    <lineage>
        <taxon>Bacteria</taxon>
        <taxon>Pseudomonadati</taxon>
        <taxon>Pseudomonadota</taxon>
        <taxon>Gammaproteobacteria</taxon>
        <taxon>Chromatiales</taxon>
        <taxon>Sedimenticolaceae</taxon>
        <taxon>Sedimenticola</taxon>
    </lineage>
</organism>
<dbReference type="SUPFAM" id="SSF102114">
    <property type="entry name" value="Radical SAM enzymes"/>
    <property type="match status" value="1"/>
</dbReference>
<feature type="binding site" evidence="14">
    <location>
        <position position="123"/>
    </location>
    <ligand>
        <name>[4Fe-4S] cluster</name>
        <dbReference type="ChEBI" id="CHEBI:49883"/>
        <note>4Fe-4S-S-AdoMet</note>
    </ligand>
</feature>
<comment type="caution">
    <text evidence="17">The sequence shown here is derived from an EMBL/GenBank/DDBJ whole genome shotgun (WGS) entry which is preliminary data.</text>
</comment>
<evidence type="ECO:0000256" key="4">
    <source>
        <dbReference type="ARBA" id="ARBA00008703"/>
    </source>
</evidence>
<dbReference type="SFLD" id="SFLDS00029">
    <property type="entry name" value="Radical_SAM"/>
    <property type="match status" value="1"/>
</dbReference>
<dbReference type="InterPro" id="IPR058240">
    <property type="entry name" value="rSAM_sf"/>
</dbReference>
<proteinExistence type="inferred from homology"/>
<dbReference type="PANTHER" id="PTHR30538:SF1">
    <property type="entry name" value="L-LYSINE 2,3-AMINOMUTASE"/>
    <property type="match status" value="1"/>
</dbReference>
<comment type="catalytic activity">
    <reaction evidence="1">
        <text>L-lysine = D-beta-lysine</text>
        <dbReference type="Rhea" id="RHEA:44148"/>
        <dbReference type="ChEBI" id="CHEBI:32551"/>
        <dbReference type="ChEBI" id="CHEBI:84138"/>
    </reaction>
</comment>
<evidence type="ECO:0000256" key="8">
    <source>
        <dbReference type="ARBA" id="ARBA00022723"/>
    </source>
</evidence>
<dbReference type="NCBIfam" id="TIGR00238">
    <property type="entry name" value="KamA family radical SAM protein"/>
    <property type="match status" value="1"/>
</dbReference>
<evidence type="ECO:0000256" key="15">
    <source>
        <dbReference type="PIRSR" id="PIRSR603739-50"/>
    </source>
</evidence>
<evidence type="ECO:0000256" key="13">
    <source>
        <dbReference type="ARBA" id="ARBA00030756"/>
    </source>
</evidence>
<dbReference type="EMBL" id="DRKP01000091">
    <property type="protein sequence ID" value="HEB96355.1"/>
    <property type="molecule type" value="Genomic_DNA"/>
</dbReference>
<comment type="cofactor">
    <cofactor evidence="3">
        <name>[4Fe-4S] cluster</name>
        <dbReference type="ChEBI" id="CHEBI:49883"/>
    </cofactor>
</comment>
<evidence type="ECO:0000259" key="16">
    <source>
        <dbReference type="PROSITE" id="PS51918"/>
    </source>
</evidence>
<comment type="similarity">
    <text evidence="4">Belongs to the radical SAM superfamily. KamA family.</text>
</comment>
<gene>
    <name evidence="17" type="primary">epmB</name>
    <name evidence="17" type="ORF">ENI96_07980</name>
</gene>
<evidence type="ECO:0000256" key="2">
    <source>
        <dbReference type="ARBA" id="ARBA00001933"/>
    </source>
</evidence>
<evidence type="ECO:0000256" key="6">
    <source>
        <dbReference type="ARBA" id="ARBA00022485"/>
    </source>
</evidence>
<dbReference type="GO" id="GO:0046872">
    <property type="term" value="F:metal ion binding"/>
    <property type="evidence" value="ECO:0007669"/>
    <property type="project" value="UniProtKB-KW"/>
</dbReference>
<keyword evidence="7" id="KW-0949">S-adenosyl-L-methionine</keyword>
<dbReference type="PIRSF" id="PIRSF004911">
    <property type="entry name" value="DUF160"/>
    <property type="match status" value="1"/>
</dbReference>
<comment type="cofactor">
    <cofactor evidence="2 15">
        <name>pyridoxal 5'-phosphate</name>
        <dbReference type="ChEBI" id="CHEBI:597326"/>
    </cofactor>
</comment>
<evidence type="ECO:0000256" key="3">
    <source>
        <dbReference type="ARBA" id="ARBA00001966"/>
    </source>
</evidence>
<evidence type="ECO:0000256" key="9">
    <source>
        <dbReference type="ARBA" id="ARBA00022898"/>
    </source>
</evidence>
<protein>
    <recommendedName>
        <fullName evidence="5">L-lysine 2,3-aminomutase</fullName>
    </recommendedName>
    <alternativeName>
        <fullName evidence="13">EF-P post-translational modification enzyme B</fullName>
    </alternativeName>
</protein>
<dbReference type="Gene3D" id="3.20.20.70">
    <property type="entry name" value="Aldolase class I"/>
    <property type="match status" value="1"/>
</dbReference>
<evidence type="ECO:0000256" key="11">
    <source>
        <dbReference type="ARBA" id="ARBA00023014"/>
    </source>
</evidence>
<keyword evidence="9 15" id="KW-0663">Pyridoxal phosphate</keyword>
<reference evidence="17" key="1">
    <citation type="journal article" date="2020" name="mSystems">
        <title>Genome- and Community-Level Interaction Insights into Carbon Utilization and Element Cycling Functions of Hydrothermarchaeota in Hydrothermal Sediment.</title>
        <authorList>
            <person name="Zhou Z."/>
            <person name="Liu Y."/>
            <person name="Xu W."/>
            <person name="Pan J."/>
            <person name="Luo Z.H."/>
            <person name="Li M."/>
        </authorList>
    </citation>
    <scope>NUCLEOTIDE SEQUENCE [LARGE SCALE GENOMIC DNA]</scope>
    <source>
        <strain evidence="17">HyVt-443</strain>
    </source>
</reference>
<keyword evidence="12" id="KW-0413">Isomerase</keyword>
<evidence type="ECO:0000256" key="12">
    <source>
        <dbReference type="ARBA" id="ARBA00023235"/>
    </source>
</evidence>
<keyword evidence="11 14" id="KW-0411">Iron-sulfur</keyword>
<evidence type="ECO:0000256" key="14">
    <source>
        <dbReference type="PIRSR" id="PIRSR004911-1"/>
    </source>
</evidence>
<dbReference type="GO" id="GO:0016853">
    <property type="term" value="F:isomerase activity"/>
    <property type="evidence" value="ECO:0007669"/>
    <property type="project" value="UniProtKB-KW"/>
</dbReference>
<dbReference type="Proteomes" id="UP000886251">
    <property type="component" value="Unassembled WGS sequence"/>
</dbReference>
<dbReference type="AlphaFoldDB" id="A0A831RKK0"/>
<dbReference type="GO" id="GO:0051539">
    <property type="term" value="F:4 iron, 4 sulfur cluster binding"/>
    <property type="evidence" value="ECO:0007669"/>
    <property type="project" value="UniProtKB-KW"/>
</dbReference>
<evidence type="ECO:0000256" key="7">
    <source>
        <dbReference type="ARBA" id="ARBA00022691"/>
    </source>
</evidence>
<keyword evidence="6 14" id="KW-0004">4Fe-4S</keyword>
<feature type="modified residue" description="N6-(pyridoxal phosphate)lysine" evidence="15">
    <location>
        <position position="330"/>
    </location>
</feature>
<evidence type="ECO:0000313" key="17">
    <source>
        <dbReference type="EMBL" id="HEB96355.1"/>
    </source>
</evidence>
<dbReference type="InterPro" id="IPR022462">
    <property type="entry name" value="EpmB"/>
</dbReference>
<dbReference type="InterPro" id="IPR003739">
    <property type="entry name" value="Lys_aminomutase/Glu_NH3_mut"/>
</dbReference>
<feature type="binding site" evidence="14">
    <location>
        <position position="126"/>
    </location>
    <ligand>
        <name>[4Fe-4S] cluster</name>
        <dbReference type="ChEBI" id="CHEBI:49883"/>
        <note>4Fe-4S-S-AdoMet</note>
    </ligand>
</feature>
<dbReference type="SFLD" id="SFLDF00314">
    <property type="entry name" value="L-lysine_2_3-aminomutase_(yjeK"/>
    <property type="match status" value="1"/>
</dbReference>
<dbReference type="InterPro" id="IPR013785">
    <property type="entry name" value="Aldolase_TIM"/>
</dbReference>